<dbReference type="RefSeq" id="WP_268111505.1">
    <property type="nucleotide sequence ID" value="NZ_JAPPUX010000003.1"/>
</dbReference>
<comment type="caution">
    <text evidence="1">The sequence shown here is derived from an EMBL/GenBank/DDBJ whole genome shotgun (WGS) entry which is preliminary data.</text>
</comment>
<name>A0ABT4CCR5_9ACTN</name>
<gene>
    <name evidence="1" type="ORF">NYO98_09960</name>
</gene>
<protein>
    <submittedName>
        <fullName evidence="1">Uncharacterized protein</fullName>
    </submittedName>
</protein>
<organism evidence="1 2">
    <name type="scientific">Nocardioides pini</name>
    <dbReference type="NCBI Taxonomy" id="2975053"/>
    <lineage>
        <taxon>Bacteria</taxon>
        <taxon>Bacillati</taxon>
        <taxon>Actinomycetota</taxon>
        <taxon>Actinomycetes</taxon>
        <taxon>Propionibacteriales</taxon>
        <taxon>Nocardioidaceae</taxon>
        <taxon>Nocardioides</taxon>
    </lineage>
</organism>
<reference evidence="1" key="1">
    <citation type="submission" date="2022-08" db="EMBL/GenBank/DDBJ databases">
        <title>Genome sequencing of Nocardioides sp. STR2.</title>
        <authorList>
            <person name="So Y."/>
        </authorList>
    </citation>
    <scope>NUCLEOTIDE SEQUENCE</scope>
    <source>
        <strain evidence="1">STR2</strain>
    </source>
</reference>
<proteinExistence type="predicted"/>
<evidence type="ECO:0000313" key="1">
    <source>
        <dbReference type="EMBL" id="MCY4726601.1"/>
    </source>
</evidence>
<dbReference type="EMBL" id="JAPPUX010000003">
    <property type="protein sequence ID" value="MCY4726601.1"/>
    <property type="molecule type" value="Genomic_DNA"/>
</dbReference>
<accession>A0ABT4CCR5</accession>
<evidence type="ECO:0000313" key="2">
    <source>
        <dbReference type="Proteomes" id="UP001074726"/>
    </source>
</evidence>
<keyword evidence="2" id="KW-1185">Reference proteome</keyword>
<dbReference type="Proteomes" id="UP001074726">
    <property type="component" value="Unassembled WGS sequence"/>
</dbReference>
<sequence>MLHADGYMLSDYITFPVTEPAAVHARNGVAYNPAKGGDFMAAVQTHLPPSMSVIRLKGMDSSEIKDVLSHAQVYVDAGHHPGKDRIPREAAALGCIVLVSQKGSGNDNNDVPLPSSHKFRLVDGPKAVARRIIECDEDPTAMLAGQDVYRGAIREEKSILRREVRRIFGEGGPL</sequence>